<dbReference type="STRING" id="1220162.K1VH70"/>
<gene>
    <name evidence="2" type="ORF">A1Q2_02188</name>
</gene>
<protein>
    <submittedName>
        <fullName evidence="2">Uncharacterized protein</fullName>
    </submittedName>
</protein>
<dbReference type="PANTHER" id="PTHR47563:SF1">
    <property type="entry name" value="PROTEIN FMP25, MITOCHONDRIAL"/>
    <property type="match status" value="1"/>
</dbReference>
<evidence type="ECO:0000313" key="2">
    <source>
        <dbReference type="EMBL" id="EKD03470.1"/>
    </source>
</evidence>
<sequence>MATSLRIGARAAPLAAGAVLGYAAYTLHNSKQQLLNPIRLDDSPFPTPTTLLPEAIHISPSGVPSTITPLGWGTNEYLTLLPTSDKKTLKNPTPLPQLGATALRHLVIQEKYGAAIDARGDLWMWGTDYDPSGDVGKSLSGRDLAEVAAAPGKLFALSKRGRLYAVSADRSFQEGNVPSRAYWKRLASRDPGVDYVELQPNVRLGWGEKWTSISVGSNHLLALTNKGRTFSLPLNPAANSHRQLGTRQTFPVPATMAEAVRDGPTLPPASDPRFETKLTEIPALSGIRIAQIAASDRSSFVRTADGKVLGFGANDYGQIGLGNRTTVATIPTPVEIAIGKAYPAGTRISCSNVSAGGATTFFTIEREDGNKKLVDVLSCGNGQNGTLGTGMWSSACYEPAKIKTGLQEYSEATQELVPLQITSISVSPSMNTHAFAVLDTLQSADPKGKKQNMFGKDVLVWGGNIDYQLGTGKRSSIATPTHLPSLIPHAMDTLVASRTEQIDTKDSPGGLKQKPIHFTRLQLHQTKADAYDLNGKLIKRGVRAEETIVPGYNCSVLYNRII</sequence>
<dbReference type="Pfam" id="PF13540">
    <property type="entry name" value="RCC1_2"/>
    <property type="match status" value="1"/>
</dbReference>
<dbReference type="InterPro" id="IPR000408">
    <property type="entry name" value="Reg_chr_condens"/>
</dbReference>
<reference evidence="2 3" key="1">
    <citation type="journal article" date="2012" name="Eukaryot. Cell">
        <title>Genome sequence of the Trichosporon asahii environmental strain CBS 8904.</title>
        <authorList>
            <person name="Yang R.Y."/>
            <person name="Li H.T."/>
            <person name="Zhu H."/>
            <person name="Zhou G.P."/>
            <person name="Wang M."/>
            <person name="Wang L."/>
        </authorList>
    </citation>
    <scope>NUCLEOTIDE SEQUENCE [LARGE SCALE GENOMIC DNA]</scope>
    <source>
        <strain evidence="2 3">CBS 8904</strain>
    </source>
</reference>
<dbReference type="AlphaFoldDB" id="K1VH70"/>
<evidence type="ECO:0000313" key="3">
    <source>
        <dbReference type="Proteomes" id="UP000006757"/>
    </source>
</evidence>
<dbReference type="PROSITE" id="PS50012">
    <property type="entry name" value="RCC1_3"/>
    <property type="match status" value="1"/>
</dbReference>
<comment type="caution">
    <text evidence="2">The sequence shown here is derived from an EMBL/GenBank/DDBJ whole genome shotgun (WGS) entry which is preliminary data.</text>
</comment>
<dbReference type="GO" id="GO:0005743">
    <property type="term" value="C:mitochondrial inner membrane"/>
    <property type="evidence" value="ECO:0007669"/>
    <property type="project" value="TreeGrafter"/>
</dbReference>
<dbReference type="HOGENOM" id="CLU_021989_0_0_1"/>
<dbReference type="InParanoid" id="K1VH70"/>
<dbReference type="Gene3D" id="2.130.10.30">
    <property type="entry name" value="Regulator of chromosome condensation 1/beta-lactamase-inhibitor protein II"/>
    <property type="match status" value="1"/>
</dbReference>
<organism evidence="2 3">
    <name type="scientific">Trichosporon asahii var. asahii (strain CBS 8904)</name>
    <name type="common">Yeast</name>
    <dbReference type="NCBI Taxonomy" id="1220162"/>
    <lineage>
        <taxon>Eukaryota</taxon>
        <taxon>Fungi</taxon>
        <taxon>Dikarya</taxon>
        <taxon>Basidiomycota</taxon>
        <taxon>Agaricomycotina</taxon>
        <taxon>Tremellomycetes</taxon>
        <taxon>Trichosporonales</taxon>
        <taxon>Trichosporonaceae</taxon>
        <taxon>Trichosporon</taxon>
    </lineage>
</organism>
<dbReference type="InterPro" id="IPR009091">
    <property type="entry name" value="RCC1/BLIP-II"/>
</dbReference>
<dbReference type="OMA" id="YDQPHEI"/>
<dbReference type="SUPFAM" id="SSF50985">
    <property type="entry name" value="RCC1/BLIP-II"/>
    <property type="match status" value="1"/>
</dbReference>
<proteinExistence type="predicted"/>
<dbReference type="Proteomes" id="UP000006757">
    <property type="component" value="Unassembled WGS sequence"/>
</dbReference>
<dbReference type="GO" id="GO:0034551">
    <property type="term" value="P:mitochondrial respiratory chain complex III assembly"/>
    <property type="evidence" value="ECO:0007669"/>
    <property type="project" value="TreeGrafter"/>
</dbReference>
<dbReference type="eggNOG" id="KOG1426">
    <property type="taxonomic scope" value="Eukaryota"/>
</dbReference>
<keyword evidence="3" id="KW-1185">Reference proteome</keyword>
<dbReference type="OrthoDB" id="10256179at2759"/>
<name>K1VH70_TRIAC</name>
<accession>K1VH70</accession>
<dbReference type="InterPro" id="IPR053245">
    <property type="entry name" value="MitoProcess-Associated"/>
</dbReference>
<evidence type="ECO:0000256" key="1">
    <source>
        <dbReference type="PROSITE-ProRule" id="PRU00235"/>
    </source>
</evidence>
<feature type="repeat" description="RCC1" evidence="1">
    <location>
        <begin position="306"/>
        <end position="366"/>
    </location>
</feature>
<dbReference type="EMBL" id="AMBO01000247">
    <property type="protein sequence ID" value="EKD03470.1"/>
    <property type="molecule type" value="Genomic_DNA"/>
</dbReference>
<dbReference type="PANTHER" id="PTHR47563">
    <property type="entry name" value="PROTEIN FMP25, MITOCHONDRIAL"/>
    <property type="match status" value="1"/>
</dbReference>